<organism evidence="1 2">
    <name type="scientific">Callosobruchus maculatus</name>
    <name type="common">Southern cowpea weevil</name>
    <name type="synonym">Pulse bruchid</name>
    <dbReference type="NCBI Taxonomy" id="64391"/>
    <lineage>
        <taxon>Eukaryota</taxon>
        <taxon>Metazoa</taxon>
        <taxon>Ecdysozoa</taxon>
        <taxon>Arthropoda</taxon>
        <taxon>Hexapoda</taxon>
        <taxon>Insecta</taxon>
        <taxon>Pterygota</taxon>
        <taxon>Neoptera</taxon>
        <taxon>Endopterygota</taxon>
        <taxon>Coleoptera</taxon>
        <taxon>Polyphaga</taxon>
        <taxon>Cucujiformia</taxon>
        <taxon>Chrysomeloidea</taxon>
        <taxon>Chrysomelidae</taxon>
        <taxon>Bruchinae</taxon>
        <taxon>Bruchini</taxon>
        <taxon>Callosobruchus</taxon>
    </lineage>
</organism>
<accession>A0A653BIJ5</accession>
<keyword evidence="2" id="KW-1185">Reference proteome</keyword>
<protein>
    <submittedName>
        <fullName evidence="1">Uncharacterized protein</fullName>
    </submittedName>
</protein>
<sequence>MANRIPKPSHLPQTQTKGHFVLTSDELYPLLPLLFKPFGGKVIQCEQECLIPHYLGLEN</sequence>
<dbReference type="Proteomes" id="UP000410492">
    <property type="component" value="Unassembled WGS sequence"/>
</dbReference>
<name>A0A653BIJ5_CALMS</name>
<evidence type="ECO:0000313" key="1">
    <source>
        <dbReference type="EMBL" id="VEN35134.1"/>
    </source>
</evidence>
<dbReference type="AlphaFoldDB" id="A0A653BIJ5"/>
<gene>
    <name evidence="1" type="ORF">CALMAC_LOCUS1127</name>
</gene>
<evidence type="ECO:0000313" key="2">
    <source>
        <dbReference type="Proteomes" id="UP000410492"/>
    </source>
</evidence>
<proteinExistence type="predicted"/>
<reference evidence="1 2" key="1">
    <citation type="submission" date="2019-01" db="EMBL/GenBank/DDBJ databases">
        <authorList>
            <person name="Sayadi A."/>
        </authorList>
    </citation>
    <scope>NUCLEOTIDE SEQUENCE [LARGE SCALE GENOMIC DNA]</scope>
</reference>
<dbReference type="EMBL" id="CAACVG010001276">
    <property type="protein sequence ID" value="VEN35134.1"/>
    <property type="molecule type" value="Genomic_DNA"/>
</dbReference>
<feature type="non-terminal residue" evidence="1">
    <location>
        <position position="59"/>
    </location>
</feature>